<dbReference type="OrthoDB" id="7181050at2"/>
<evidence type="ECO:0000256" key="2">
    <source>
        <dbReference type="RuleBase" id="RU003452"/>
    </source>
</evidence>
<dbReference type="PRINTS" id="PR01543">
    <property type="entry name" value="ANATRNSFRASE"/>
</dbReference>
<dbReference type="GO" id="GO:0004060">
    <property type="term" value="F:arylamine N-acetyltransferase activity"/>
    <property type="evidence" value="ECO:0007669"/>
    <property type="project" value="UniProtKB-EC"/>
</dbReference>
<dbReference type="Proteomes" id="UP000320496">
    <property type="component" value="Chromosome"/>
</dbReference>
<name>A0A517Z472_9PLAN</name>
<dbReference type="SUPFAM" id="SSF54001">
    <property type="entry name" value="Cysteine proteinases"/>
    <property type="match status" value="1"/>
</dbReference>
<dbReference type="PANTHER" id="PTHR11786">
    <property type="entry name" value="N-HYDROXYARYLAMINE O-ACETYLTRANSFERASE"/>
    <property type="match status" value="1"/>
</dbReference>
<evidence type="ECO:0000313" key="3">
    <source>
        <dbReference type="EMBL" id="QDU37235.1"/>
    </source>
</evidence>
<evidence type="ECO:0000256" key="1">
    <source>
        <dbReference type="ARBA" id="ARBA00006547"/>
    </source>
</evidence>
<dbReference type="AlphaFoldDB" id="A0A517Z472"/>
<dbReference type="InterPro" id="IPR001447">
    <property type="entry name" value="Arylamine_N-AcTrfase"/>
</dbReference>
<dbReference type="RefSeq" id="WP_145368023.1">
    <property type="nucleotide sequence ID" value="NZ_CP036275.1"/>
</dbReference>
<sequence>MPASDRIVANYFERIGYDGEASPTLQTLQQIHRLHPRAIPFENLSSFLGLPVRLDLDSLHAKLVDGGRGGYCFEQNLLLRHVLEQLGFQVRCLAARVRWNVPDDVITPRSHMVMLVNLEGQPYVVDVGFGGSTLTTPIELREDVEQPTPHGWFRLLRDDEYYVLQFRMPDGWMTLYQFDLQEQHLPDYEVSNWYVSTHPDSHFTTGVIAARTDERGRHALRNNRYRLHRQDGGVEERLLETASELCDVLSETFGIRLPDVPELDERLTRLIATSEVPA</sequence>
<keyword evidence="3" id="KW-0012">Acyltransferase</keyword>
<dbReference type="KEGG" id="mri:Mal4_15450"/>
<dbReference type="EC" id="2.3.1.5" evidence="3"/>
<gene>
    <name evidence="3" type="primary">nat</name>
    <name evidence="3" type="ORF">Mal4_15450</name>
</gene>
<proteinExistence type="inferred from homology"/>
<dbReference type="Gene3D" id="3.30.2140.10">
    <property type="entry name" value="Arylamine N-acetyltransferase"/>
    <property type="match status" value="1"/>
</dbReference>
<organism evidence="3 4">
    <name type="scientific">Maioricimonas rarisocia</name>
    <dbReference type="NCBI Taxonomy" id="2528026"/>
    <lineage>
        <taxon>Bacteria</taxon>
        <taxon>Pseudomonadati</taxon>
        <taxon>Planctomycetota</taxon>
        <taxon>Planctomycetia</taxon>
        <taxon>Planctomycetales</taxon>
        <taxon>Planctomycetaceae</taxon>
        <taxon>Maioricimonas</taxon>
    </lineage>
</organism>
<dbReference type="PANTHER" id="PTHR11786:SF0">
    <property type="entry name" value="ARYLAMINE N-ACETYLTRANSFERASE 4-RELATED"/>
    <property type="match status" value="1"/>
</dbReference>
<dbReference type="Pfam" id="PF00797">
    <property type="entry name" value="Acetyltransf_2"/>
    <property type="match status" value="1"/>
</dbReference>
<evidence type="ECO:0000313" key="4">
    <source>
        <dbReference type="Proteomes" id="UP000320496"/>
    </source>
</evidence>
<keyword evidence="4" id="KW-1185">Reference proteome</keyword>
<dbReference type="InterPro" id="IPR038765">
    <property type="entry name" value="Papain-like_cys_pep_sf"/>
</dbReference>
<reference evidence="3 4" key="1">
    <citation type="submission" date="2019-02" db="EMBL/GenBank/DDBJ databases">
        <title>Deep-cultivation of Planctomycetes and their phenomic and genomic characterization uncovers novel biology.</title>
        <authorList>
            <person name="Wiegand S."/>
            <person name="Jogler M."/>
            <person name="Boedeker C."/>
            <person name="Pinto D."/>
            <person name="Vollmers J."/>
            <person name="Rivas-Marin E."/>
            <person name="Kohn T."/>
            <person name="Peeters S.H."/>
            <person name="Heuer A."/>
            <person name="Rast P."/>
            <person name="Oberbeckmann S."/>
            <person name="Bunk B."/>
            <person name="Jeske O."/>
            <person name="Meyerdierks A."/>
            <person name="Storesund J.E."/>
            <person name="Kallscheuer N."/>
            <person name="Luecker S."/>
            <person name="Lage O.M."/>
            <person name="Pohl T."/>
            <person name="Merkel B.J."/>
            <person name="Hornburger P."/>
            <person name="Mueller R.-W."/>
            <person name="Bruemmer F."/>
            <person name="Labrenz M."/>
            <person name="Spormann A.M."/>
            <person name="Op den Camp H."/>
            <person name="Overmann J."/>
            <person name="Amann R."/>
            <person name="Jetten M.S.M."/>
            <person name="Mascher T."/>
            <person name="Medema M.H."/>
            <person name="Devos D.P."/>
            <person name="Kaster A.-K."/>
            <person name="Ovreas L."/>
            <person name="Rohde M."/>
            <person name="Galperin M.Y."/>
            <person name="Jogler C."/>
        </authorList>
    </citation>
    <scope>NUCLEOTIDE SEQUENCE [LARGE SCALE GENOMIC DNA]</scope>
    <source>
        <strain evidence="3 4">Mal4</strain>
    </source>
</reference>
<comment type="similarity">
    <text evidence="1 2">Belongs to the arylamine N-acetyltransferase family.</text>
</comment>
<accession>A0A517Z472</accession>
<dbReference type="EMBL" id="CP036275">
    <property type="protein sequence ID" value="QDU37235.1"/>
    <property type="molecule type" value="Genomic_DNA"/>
</dbReference>
<protein>
    <submittedName>
        <fullName evidence="3">Arylamine N-acetyltransferase</fullName>
        <ecNumber evidence="3">2.3.1.5</ecNumber>
    </submittedName>
</protein>
<keyword evidence="3" id="KW-0808">Transferase</keyword>
<dbReference type="Gene3D" id="2.40.128.150">
    <property type="entry name" value="Cysteine proteinases"/>
    <property type="match status" value="1"/>
</dbReference>